<evidence type="ECO:0000313" key="6">
    <source>
        <dbReference type="EMBL" id="EPD12647.1"/>
    </source>
</evidence>
<feature type="transmembrane region" description="Helical" evidence="5">
    <location>
        <begin position="64"/>
        <end position="85"/>
    </location>
</feature>
<keyword evidence="2 5" id="KW-0812">Transmembrane</keyword>
<name>A0AB33Z053_9GAMM</name>
<evidence type="ECO:0000256" key="5">
    <source>
        <dbReference type="SAM" id="Phobius"/>
    </source>
</evidence>
<dbReference type="InterPro" id="IPR001129">
    <property type="entry name" value="Membr-assoc_MAPEG"/>
</dbReference>
<accession>A0AB33Z053</accession>
<feature type="transmembrane region" description="Helical" evidence="5">
    <location>
        <begin position="105"/>
        <end position="132"/>
    </location>
</feature>
<keyword evidence="3 5" id="KW-1133">Transmembrane helix</keyword>
<sequence>MSNAVVALGGFAFWTLILVLSIATFRAVSDLVLKRGIPINGFKPDGSDVPGFGQRLTRAHLNSLELLPVFAAVVLTASLAGQMALLEPTVMYILYARVAQSIVHLISTSAIAVLIRGIFFVVQVALLISYIWQIVM</sequence>
<evidence type="ECO:0000256" key="3">
    <source>
        <dbReference type="ARBA" id="ARBA00022989"/>
    </source>
</evidence>
<evidence type="ECO:0000256" key="2">
    <source>
        <dbReference type="ARBA" id="ARBA00022692"/>
    </source>
</evidence>
<dbReference type="Proteomes" id="UP000015462">
    <property type="component" value="Unassembled WGS sequence"/>
</dbReference>
<comment type="caution">
    <text evidence="6">The sequence shown here is derived from an EMBL/GenBank/DDBJ whole genome shotgun (WGS) entry which is preliminary data.</text>
</comment>
<gene>
    <name evidence="6" type="ORF">L196_08579</name>
</gene>
<organism evidence="6 7">
    <name type="scientific">Cycloclasticus pugetii</name>
    <dbReference type="NCBI Taxonomy" id="34068"/>
    <lineage>
        <taxon>Bacteria</taxon>
        <taxon>Pseudomonadati</taxon>
        <taxon>Pseudomonadota</taxon>
        <taxon>Gammaproteobacteria</taxon>
        <taxon>Thiotrichales</taxon>
        <taxon>Piscirickettsiaceae</taxon>
        <taxon>Cycloclasticus</taxon>
    </lineage>
</organism>
<reference evidence="6 7" key="1">
    <citation type="journal article" date="2013" name="Genome Announc.">
        <title>Genome Sequence of the Pyrene- and Fluoranthene-Degrading Bacterium Cycloclasticus sp. Strain PY97M.</title>
        <authorList>
            <person name="Cui Z."/>
            <person name="Xu G."/>
            <person name="Li Q."/>
            <person name="Gao W."/>
            <person name="Zheng L."/>
        </authorList>
    </citation>
    <scope>NUCLEOTIDE SEQUENCE [LARGE SCALE GENOMIC DNA]</scope>
    <source>
        <strain evidence="6 7">PY97M</strain>
    </source>
</reference>
<evidence type="ECO:0000256" key="4">
    <source>
        <dbReference type="ARBA" id="ARBA00023136"/>
    </source>
</evidence>
<protein>
    <recommendedName>
        <fullName evidence="8">MAPEG family protein</fullName>
    </recommendedName>
</protein>
<dbReference type="RefSeq" id="WP_016390664.1">
    <property type="nucleotide sequence ID" value="NZ_JARGOU010000040.1"/>
</dbReference>
<evidence type="ECO:0008006" key="8">
    <source>
        <dbReference type="Google" id="ProtNLM"/>
    </source>
</evidence>
<keyword evidence="7" id="KW-1185">Reference proteome</keyword>
<dbReference type="InterPro" id="IPR023352">
    <property type="entry name" value="MAPEG-like_dom_sf"/>
</dbReference>
<dbReference type="EMBL" id="ASHL01000007">
    <property type="protein sequence ID" value="EPD12647.1"/>
    <property type="molecule type" value="Genomic_DNA"/>
</dbReference>
<feature type="transmembrane region" description="Helical" evidence="5">
    <location>
        <begin position="6"/>
        <end position="25"/>
    </location>
</feature>
<evidence type="ECO:0000313" key="7">
    <source>
        <dbReference type="Proteomes" id="UP000015462"/>
    </source>
</evidence>
<dbReference type="Gene3D" id="1.20.120.550">
    <property type="entry name" value="Membrane associated eicosanoid/glutathione metabolism-like domain"/>
    <property type="match status" value="1"/>
</dbReference>
<dbReference type="SUPFAM" id="SSF161084">
    <property type="entry name" value="MAPEG domain-like"/>
    <property type="match status" value="1"/>
</dbReference>
<dbReference type="Pfam" id="PF01124">
    <property type="entry name" value="MAPEG"/>
    <property type="match status" value="1"/>
</dbReference>
<proteinExistence type="predicted"/>
<comment type="subcellular location">
    <subcellularLocation>
        <location evidence="1">Membrane</location>
    </subcellularLocation>
</comment>
<dbReference type="GO" id="GO:0016020">
    <property type="term" value="C:membrane"/>
    <property type="evidence" value="ECO:0007669"/>
    <property type="project" value="UniProtKB-SubCell"/>
</dbReference>
<dbReference type="AlphaFoldDB" id="A0AB33Z053"/>
<evidence type="ECO:0000256" key="1">
    <source>
        <dbReference type="ARBA" id="ARBA00004370"/>
    </source>
</evidence>
<keyword evidence="4 5" id="KW-0472">Membrane</keyword>